<gene>
    <name evidence="3" type="ORF">C1645_750170</name>
</gene>
<evidence type="ECO:0000313" key="3">
    <source>
        <dbReference type="EMBL" id="RIA98402.1"/>
    </source>
</evidence>
<sequence>MPTMPESANQMPFVCKWLYSHPEPQQFKTQEELKNHINKHDINSCNRLSLEDPIYICPWEGCNKRQSSIIKLEEHLYRHIRQRPFKAIPKK</sequence>
<name>A0A397TKE6_9GLOM</name>
<evidence type="ECO:0000313" key="4">
    <source>
        <dbReference type="Proteomes" id="UP000265703"/>
    </source>
</evidence>
<dbReference type="Gene3D" id="3.30.160.60">
    <property type="entry name" value="Classic Zinc Finger"/>
    <property type="match status" value="1"/>
</dbReference>
<organism evidence="3 4">
    <name type="scientific">Glomus cerebriforme</name>
    <dbReference type="NCBI Taxonomy" id="658196"/>
    <lineage>
        <taxon>Eukaryota</taxon>
        <taxon>Fungi</taxon>
        <taxon>Fungi incertae sedis</taxon>
        <taxon>Mucoromycota</taxon>
        <taxon>Glomeromycotina</taxon>
        <taxon>Glomeromycetes</taxon>
        <taxon>Glomerales</taxon>
        <taxon>Glomeraceae</taxon>
        <taxon>Glomus</taxon>
    </lineage>
</organism>
<evidence type="ECO:0000256" key="1">
    <source>
        <dbReference type="PROSITE-ProRule" id="PRU00042"/>
    </source>
</evidence>
<keyword evidence="1" id="KW-0863">Zinc-finger</keyword>
<proteinExistence type="predicted"/>
<dbReference type="GO" id="GO:0008270">
    <property type="term" value="F:zinc ion binding"/>
    <property type="evidence" value="ECO:0007669"/>
    <property type="project" value="UniProtKB-KW"/>
</dbReference>
<evidence type="ECO:0000259" key="2">
    <source>
        <dbReference type="PROSITE" id="PS50157"/>
    </source>
</evidence>
<comment type="caution">
    <text evidence="3">The sequence shown here is derived from an EMBL/GenBank/DDBJ whole genome shotgun (WGS) entry which is preliminary data.</text>
</comment>
<dbReference type="EMBL" id="QKYT01000016">
    <property type="protein sequence ID" value="RIA98402.1"/>
    <property type="molecule type" value="Genomic_DNA"/>
</dbReference>
<protein>
    <recommendedName>
        <fullName evidence="2">C2H2-type domain-containing protein</fullName>
    </recommendedName>
</protein>
<dbReference type="OrthoDB" id="2331496at2759"/>
<reference evidence="3 4" key="1">
    <citation type="submission" date="2018-06" db="EMBL/GenBank/DDBJ databases">
        <title>Comparative genomics reveals the genomic features of Rhizophagus irregularis, R. cerebriforme, R. diaphanum and Gigaspora rosea, and their symbiotic lifestyle signature.</title>
        <authorList>
            <person name="Morin E."/>
            <person name="San Clemente H."/>
            <person name="Chen E.C.H."/>
            <person name="De La Providencia I."/>
            <person name="Hainaut M."/>
            <person name="Kuo A."/>
            <person name="Kohler A."/>
            <person name="Murat C."/>
            <person name="Tang N."/>
            <person name="Roy S."/>
            <person name="Loubradou J."/>
            <person name="Henrissat B."/>
            <person name="Grigoriev I.V."/>
            <person name="Corradi N."/>
            <person name="Roux C."/>
            <person name="Martin F.M."/>
        </authorList>
    </citation>
    <scope>NUCLEOTIDE SEQUENCE [LARGE SCALE GENOMIC DNA]</scope>
    <source>
        <strain evidence="3 4">DAOM 227022</strain>
    </source>
</reference>
<keyword evidence="1" id="KW-0862">Zinc</keyword>
<dbReference type="Proteomes" id="UP000265703">
    <property type="component" value="Unassembled WGS sequence"/>
</dbReference>
<dbReference type="InterPro" id="IPR013087">
    <property type="entry name" value="Znf_C2H2_type"/>
</dbReference>
<dbReference type="AlphaFoldDB" id="A0A397TKE6"/>
<keyword evidence="4" id="KW-1185">Reference proteome</keyword>
<feature type="domain" description="C2H2-type" evidence="2">
    <location>
        <begin position="55"/>
        <end position="84"/>
    </location>
</feature>
<keyword evidence="1" id="KW-0479">Metal-binding</keyword>
<accession>A0A397TKE6</accession>
<dbReference type="PROSITE" id="PS50157">
    <property type="entry name" value="ZINC_FINGER_C2H2_2"/>
    <property type="match status" value="1"/>
</dbReference>